<dbReference type="AlphaFoldDB" id="A0A543IMM7"/>
<dbReference type="InterPro" id="IPR005467">
    <property type="entry name" value="His_kinase_dom"/>
</dbReference>
<dbReference type="EC" id="2.7.13.3" evidence="2"/>
<evidence type="ECO:0000256" key="6">
    <source>
        <dbReference type="ARBA" id="ARBA00022777"/>
    </source>
</evidence>
<keyword evidence="5" id="KW-0547">Nucleotide-binding</keyword>
<protein>
    <recommendedName>
        <fullName evidence="2">histidine kinase</fullName>
        <ecNumber evidence="2">2.7.13.3</ecNumber>
    </recommendedName>
</protein>
<dbReference type="InterPro" id="IPR055558">
    <property type="entry name" value="DUF7134"/>
</dbReference>
<keyword evidence="4" id="KW-0808">Transferase</keyword>
<evidence type="ECO:0000256" key="4">
    <source>
        <dbReference type="ARBA" id="ARBA00022679"/>
    </source>
</evidence>
<dbReference type="GO" id="GO:0016020">
    <property type="term" value="C:membrane"/>
    <property type="evidence" value="ECO:0007669"/>
    <property type="project" value="InterPro"/>
</dbReference>
<keyword evidence="10" id="KW-1133">Transmembrane helix</keyword>
<keyword evidence="8" id="KW-0902">Two-component regulatory system</keyword>
<evidence type="ECO:0000256" key="3">
    <source>
        <dbReference type="ARBA" id="ARBA00022553"/>
    </source>
</evidence>
<evidence type="ECO:0000313" key="12">
    <source>
        <dbReference type="EMBL" id="TQM71833.1"/>
    </source>
</evidence>
<evidence type="ECO:0000256" key="8">
    <source>
        <dbReference type="ARBA" id="ARBA00023012"/>
    </source>
</evidence>
<dbReference type="Gene3D" id="1.20.5.1930">
    <property type="match status" value="1"/>
</dbReference>
<evidence type="ECO:0000256" key="9">
    <source>
        <dbReference type="SAM" id="Coils"/>
    </source>
</evidence>
<dbReference type="SUPFAM" id="SSF55874">
    <property type="entry name" value="ATPase domain of HSP90 chaperone/DNA topoisomerase II/histidine kinase"/>
    <property type="match status" value="1"/>
</dbReference>
<dbReference type="InterPro" id="IPR050482">
    <property type="entry name" value="Sensor_HK_TwoCompSys"/>
</dbReference>
<feature type="domain" description="Histidine kinase" evidence="11">
    <location>
        <begin position="294"/>
        <end position="415"/>
    </location>
</feature>
<dbReference type="PANTHER" id="PTHR24421">
    <property type="entry name" value="NITRATE/NITRITE SENSOR PROTEIN NARX-RELATED"/>
    <property type="match status" value="1"/>
</dbReference>
<dbReference type="GO" id="GO:0046983">
    <property type="term" value="F:protein dimerization activity"/>
    <property type="evidence" value="ECO:0007669"/>
    <property type="project" value="InterPro"/>
</dbReference>
<feature type="transmembrane region" description="Helical" evidence="10">
    <location>
        <begin position="133"/>
        <end position="152"/>
    </location>
</feature>
<dbReference type="CDD" id="cd16917">
    <property type="entry name" value="HATPase_UhpB-NarQ-NarX-like"/>
    <property type="match status" value="1"/>
</dbReference>
<dbReference type="SMART" id="SM00387">
    <property type="entry name" value="HATPase_c"/>
    <property type="match status" value="1"/>
</dbReference>
<evidence type="ECO:0000256" key="5">
    <source>
        <dbReference type="ARBA" id="ARBA00022741"/>
    </source>
</evidence>
<keyword evidence="7" id="KW-0067">ATP-binding</keyword>
<keyword evidence="6 12" id="KW-0418">Kinase</keyword>
<sequence>MCVSGLFLSAEKVSDLGLILGRPGRPYSVRMVASAWDWLRSKKPLVDAFYASPLLVVSLPSMTSGRSGTGAWLFALLTVGLIGPLVLRRTFPRAVFAAVAFVSAVQCLLDVEIVAGNIAVLMGLYTVTTAYPFRWGLAAALVCELGVVMATYRYALSGSNSEYVFAMMTVVVAGVWLLGLHMRTRRAYLRSVEERAERLERDRDNEVKVAMAAERARIARELHDVVAHNVSVIVVQADGASYAIDTDVVRARQALSTISATGRVALAEMRRLLGVLREDDDAGAFTPQPGVGELDELVEQVRSSGVPVVFEVDGEPVVMSEGRQLTVYRIVQEALTNTLKHGGPGATVSIRLRYAGDALEVRVEDDGRGAAAPDDGRGHGIAGMRERVAVYGGSVHAAPRAGGGFEVVARIPVREEVGAS</sequence>
<organism evidence="12 13">
    <name type="scientific">Actinomadura hallensis</name>
    <dbReference type="NCBI Taxonomy" id="337895"/>
    <lineage>
        <taxon>Bacteria</taxon>
        <taxon>Bacillati</taxon>
        <taxon>Actinomycetota</taxon>
        <taxon>Actinomycetes</taxon>
        <taxon>Streptosporangiales</taxon>
        <taxon>Thermomonosporaceae</taxon>
        <taxon>Actinomadura</taxon>
    </lineage>
</organism>
<feature type="coiled-coil region" evidence="9">
    <location>
        <begin position="189"/>
        <end position="216"/>
    </location>
</feature>
<keyword evidence="10" id="KW-0812">Transmembrane</keyword>
<dbReference type="Proteomes" id="UP000316706">
    <property type="component" value="Unassembled WGS sequence"/>
</dbReference>
<name>A0A543IMM7_9ACTN</name>
<evidence type="ECO:0000256" key="1">
    <source>
        <dbReference type="ARBA" id="ARBA00000085"/>
    </source>
</evidence>
<evidence type="ECO:0000313" key="13">
    <source>
        <dbReference type="Proteomes" id="UP000316706"/>
    </source>
</evidence>
<accession>A0A543IMM7</accession>
<dbReference type="Gene3D" id="3.30.565.10">
    <property type="entry name" value="Histidine kinase-like ATPase, C-terminal domain"/>
    <property type="match status" value="1"/>
</dbReference>
<evidence type="ECO:0000256" key="2">
    <source>
        <dbReference type="ARBA" id="ARBA00012438"/>
    </source>
</evidence>
<dbReference type="Pfam" id="PF23539">
    <property type="entry name" value="DUF7134"/>
    <property type="match status" value="1"/>
</dbReference>
<comment type="catalytic activity">
    <reaction evidence="1">
        <text>ATP + protein L-histidine = ADP + protein N-phospho-L-histidine.</text>
        <dbReference type="EC" id="2.7.13.3"/>
    </reaction>
</comment>
<dbReference type="GO" id="GO:0005524">
    <property type="term" value="F:ATP binding"/>
    <property type="evidence" value="ECO:0007669"/>
    <property type="project" value="UniProtKB-KW"/>
</dbReference>
<dbReference type="InterPro" id="IPR011712">
    <property type="entry name" value="Sig_transdc_His_kin_sub3_dim/P"/>
</dbReference>
<keyword evidence="13" id="KW-1185">Reference proteome</keyword>
<feature type="transmembrane region" description="Helical" evidence="10">
    <location>
        <begin position="94"/>
        <end position="127"/>
    </location>
</feature>
<dbReference type="InterPro" id="IPR003594">
    <property type="entry name" value="HATPase_dom"/>
</dbReference>
<feature type="transmembrane region" description="Helical" evidence="10">
    <location>
        <begin position="69"/>
        <end position="87"/>
    </location>
</feature>
<evidence type="ECO:0000256" key="7">
    <source>
        <dbReference type="ARBA" id="ARBA00022840"/>
    </source>
</evidence>
<reference evidence="12 13" key="1">
    <citation type="submission" date="2019-06" db="EMBL/GenBank/DDBJ databases">
        <title>Sequencing the genomes of 1000 actinobacteria strains.</title>
        <authorList>
            <person name="Klenk H.-P."/>
        </authorList>
    </citation>
    <scope>NUCLEOTIDE SEQUENCE [LARGE SCALE GENOMIC DNA]</scope>
    <source>
        <strain evidence="12 13">DSM 45043</strain>
    </source>
</reference>
<dbReference type="Pfam" id="PF07730">
    <property type="entry name" value="HisKA_3"/>
    <property type="match status" value="1"/>
</dbReference>
<keyword evidence="10" id="KW-0472">Membrane</keyword>
<feature type="transmembrane region" description="Helical" evidence="10">
    <location>
        <begin position="164"/>
        <end position="182"/>
    </location>
</feature>
<dbReference type="PROSITE" id="PS50109">
    <property type="entry name" value="HIS_KIN"/>
    <property type="match status" value="1"/>
</dbReference>
<dbReference type="GO" id="GO:0000155">
    <property type="term" value="F:phosphorelay sensor kinase activity"/>
    <property type="evidence" value="ECO:0007669"/>
    <property type="project" value="InterPro"/>
</dbReference>
<evidence type="ECO:0000259" key="11">
    <source>
        <dbReference type="PROSITE" id="PS50109"/>
    </source>
</evidence>
<keyword evidence="3" id="KW-0597">Phosphoprotein</keyword>
<evidence type="ECO:0000256" key="10">
    <source>
        <dbReference type="SAM" id="Phobius"/>
    </source>
</evidence>
<proteinExistence type="predicted"/>
<dbReference type="PANTHER" id="PTHR24421:SF10">
    <property type="entry name" value="NITRATE_NITRITE SENSOR PROTEIN NARQ"/>
    <property type="match status" value="1"/>
</dbReference>
<gene>
    <name evidence="12" type="ORF">FHX41_5611</name>
</gene>
<dbReference type="Pfam" id="PF02518">
    <property type="entry name" value="HATPase_c"/>
    <property type="match status" value="1"/>
</dbReference>
<dbReference type="InterPro" id="IPR036890">
    <property type="entry name" value="HATPase_C_sf"/>
</dbReference>
<comment type="caution">
    <text evidence="12">The sequence shown here is derived from an EMBL/GenBank/DDBJ whole genome shotgun (WGS) entry which is preliminary data.</text>
</comment>
<dbReference type="EMBL" id="VFPO01000001">
    <property type="protein sequence ID" value="TQM71833.1"/>
    <property type="molecule type" value="Genomic_DNA"/>
</dbReference>
<keyword evidence="9" id="KW-0175">Coiled coil</keyword>